<dbReference type="RefSeq" id="WP_120472311.1">
    <property type="nucleotide sequence ID" value="NZ_RAYQ01000046.1"/>
</dbReference>
<protein>
    <submittedName>
        <fullName evidence="1">Uncharacterized protein</fullName>
    </submittedName>
</protein>
<evidence type="ECO:0000313" key="1">
    <source>
        <dbReference type="EMBL" id="RKI87121.1"/>
    </source>
</evidence>
<comment type="caution">
    <text evidence="1">The sequence shown here is derived from an EMBL/GenBank/DDBJ whole genome shotgun (WGS) entry which is preliminary data.</text>
</comment>
<organism evidence="1 2">
    <name type="scientific">Parablautia intestinalis</name>
    <dbReference type="NCBI Taxonomy" id="2320100"/>
    <lineage>
        <taxon>Bacteria</taxon>
        <taxon>Bacillati</taxon>
        <taxon>Bacillota</taxon>
        <taxon>Clostridia</taxon>
        <taxon>Lachnospirales</taxon>
        <taxon>Lachnospiraceae</taxon>
        <taxon>Parablautia</taxon>
    </lineage>
</organism>
<proteinExistence type="predicted"/>
<reference evidence="1 2" key="1">
    <citation type="submission" date="2018-09" db="EMBL/GenBank/DDBJ databases">
        <title>Murine metabolic-syndrome-specific gut microbial biobank.</title>
        <authorList>
            <person name="Liu C."/>
        </authorList>
    </citation>
    <scope>NUCLEOTIDE SEQUENCE [LARGE SCALE GENOMIC DNA]</scope>
    <source>
        <strain evidence="1 2">0.1xD8-82</strain>
    </source>
</reference>
<dbReference type="EMBL" id="RAYQ01000046">
    <property type="protein sequence ID" value="RKI87121.1"/>
    <property type="molecule type" value="Genomic_DNA"/>
</dbReference>
<sequence length="308" mass="35517">MNYQDFCGNESMLPTPYIRVVTKISKWEKYECIEINGFKFIYGSSIKNTESNLFEYKEIDNSSFFWALMTLYSKLSPDIFTHTQSAGNAAITDNDVKLILHFCKVHGLPFWNKKLDAAPFTNISNEEFFNDSSDKLDEMQKNILRSVIPYSQFNLFPISSLAVGLMSLRSDFLRIISYYGWENLINISLLLTPKDKKILSKMEYGSLQSSKHADINLYTPSLIGFTTQWDNQTLSLRLNCENLLHLSAYHLCLLMQSGTLGSGIIKTCPKCHKQFVANRRNQTFCHNPCTPQSFHMQKKRNNNSTERK</sequence>
<name>A0A3A9AIA5_9FIRM</name>
<gene>
    <name evidence="1" type="ORF">D7V94_21465</name>
</gene>
<keyword evidence="2" id="KW-1185">Reference proteome</keyword>
<dbReference type="Proteomes" id="UP000280696">
    <property type="component" value="Unassembled WGS sequence"/>
</dbReference>
<dbReference type="AlphaFoldDB" id="A0A3A9AIA5"/>
<evidence type="ECO:0000313" key="2">
    <source>
        <dbReference type="Proteomes" id="UP000280696"/>
    </source>
</evidence>
<accession>A0A3A9AIA5</accession>